<accession>A0ABV1BYX1</accession>
<dbReference type="Pfam" id="PF05130">
    <property type="entry name" value="FlgN"/>
    <property type="match status" value="1"/>
</dbReference>
<organism evidence="3 4">
    <name type="scientific">[Lactobacillus] rogosae</name>
    <dbReference type="NCBI Taxonomy" id="706562"/>
    <lineage>
        <taxon>Bacteria</taxon>
        <taxon>Bacillati</taxon>
        <taxon>Bacillota</taxon>
        <taxon>Clostridia</taxon>
        <taxon>Lachnospirales</taxon>
        <taxon>Lachnospiraceae</taxon>
        <taxon>Lachnospira</taxon>
    </lineage>
</organism>
<evidence type="ECO:0000256" key="2">
    <source>
        <dbReference type="SAM" id="Coils"/>
    </source>
</evidence>
<protein>
    <submittedName>
        <fullName evidence="3">Flagellar export chaperone FlgN</fullName>
    </submittedName>
</protein>
<evidence type="ECO:0000256" key="1">
    <source>
        <dbReference type="ARBA" id="ARBA00022795"/>
    </source>
</evidence>
<evidence type="ECO:0000313" key="4">
    <source>
        <dbReference type="Proteomes" id="UP001442364"/>
    </source>
</evidence>
<proteinExistence type="predicted"/>
<keyword evidence="3" id="KW-0969">Cilium</keyword>
<keyword evidence="2" id="KW-0175">Coiled coil</keyword>
<keyword evidence="4" id="KW-1185">Reference proteome</keyword>
<sequence length="158" mass="18441">MITENYLQIMIDSLLKKIEILKKVSELNEQQSALLDDKEFDGDKLQSNMESKAAYIDELNSLDEGFQAVFDRVKEDVEEYKADYKELIIRLQELIREATSLSATIQAQESRNKVRVDIKFRQLKDNAKTAKRSVSMANKYYQNMSRVSSEPQFMDQKK</sequence>
<evidence type="ECO:0000313" key="3">
    <source>
        <dbReference type="EMBL" id="MEQ2380260.1"/>
    </source>
</evidence>
<name>A0ABV1BYX1_9FIRM</name>
<reference evidence="3 4" key="1">
    <citation type="submission" date="2024-03" db="EMBL/GenBank/DDBJ databases">
        <title>Human intestinal bacterial collection.</title>
        <authorList>
            <person name="Pauvert C."/>
            <person name="Hitch T.C.A."/>
            <person name="Clavel T."/>
        </authorList>
    </citation>
    <scope>NUCLEOTIDE SEQUENCE [LARGE SCALE GENOMIC DNA]</scope>
    <source>
        <strain evidence="3 4">CLA-AA-H255</strain>
    </source>
</reference>
<dbReference type="EMBL" id="JBBMER010000007">
    <property type="protein sequence ID" value="MEQ2380260.1"/>
    <property type="molecule type" value="Genomic_DNA"/>
</dbReference>
<keyword evidence="3" id="KW-0282">Flagellum</keyword>
<keyword evidence="1" id="KW-1005">Bacterial flagellum biogenesis</keyword>
<gene>
    <name evidence="3" type="primary">flgN</name>
    <name evidence="3" type="ORF">WMO14_10245</name>
</gene>
<comment type="caution">
    <text evidence="3">The sequence shown here is derived from an EMBL/GenBank/DDBJ whole genome shotgun (WGS) entry which is preliminary data.</text>
</comment>
<dbReference type="SUPFAM" id="SSF140566">
    <property type="entry name" value="FlgN-like"/>
    <property type="match status" value="1"/>
</dbReference>
<dbReference type="InterPro" id="IPR036679">
    <property type="entry name" value="FlgN-like_sf"/>
</dbReference>
<dbReference type="RefSeq" id="WP_022502416.1">
    <property type="nucleotide sequence ID" value="NZ_DAWCMB010000308.1"/>
</dbReference>
<keyword evidence="3" id="KW-0966">Cell projection</keyword>
<dbReference type="Proteomes" id="UP001442364">
    <property type="component" value="Unassembled WGS sequence"/>
</dbReference>
<dbReference type="InterPro" id="IPR007809">
    <property type="entry name" value="FlgN-like"/>
</dbReference>
<feature type="coiled-coil region" evidence="2">
    <location>
        <begin position="70"/>
        <end position="111"/>
    </location>
</feature>